<comment type="subcellular location">
    <subcellularLocation>
        <location evidence="1">Membrane</location>
        <topology evidence="1">Multi-pass membrane protein</topology>
    </subcellularLocation>
</comment>
<keyword evidence="4 7" id="KW-1133">Transmembrane helix</keyword>
<evidence type="ECO:0000256" key="7">
    <source>
        <dbReference type="SAM" id="Phobius"/>
    </source>
</evidence>
<dbReference type="PANTHER" id="PTHR10778">
    <property type="entry name" value="SOLUTE CARRIER FAMILY 35 MEMBER B"/>
    <property type="match status" value="1"/>
</dbReference>
<feature type="transmembrane region" description="Helical" evidence="7">
    <location>
        <begin position="39"/>
        <end position="64"/>
    </location>
</feature>
<evidence type="ECO:0000256" key="4">
    <source>
        <dbReference type="ARBA" id="ARBA00022989"/>
    </source>
</evidence>
<evidence type="ECO:0000256" key="3">
    <source>
        <dbReference type="ARBA" id="ARBA00022692"/>
    </source>
</evidence>
<organism evidence="8">
    <name type="scientific">Alexandrium monilatum</name>
    <dbReference type="NCBI Taxonomy" id="311494"/>
    <lineage>
        <taxon>Eukaryota</taxon>
        <taxon>Sar</taxon>
        <taxon>Alveolata</taxon>
        <taxon>Dinophyceae</taxon>
        <taxon>Gonyaulacales</taxon>
        <taxon>Pyrocystaceae</taxon>
        <taxon>Alexandrium</taxon>
    </lineage>
</organism>
<name>A0A7S4SPT2_9DINO</name>
<keyword evidence="2" id="KW-0813">Transport</keyword>
<protein>
    <recommendedName>
        <fullName evidence="9">Sugar phosphate transporter domain-containing protein</fullName>
    </recommendedName>
</protein>
<feature type="region of interest" description="Disordered" evidence="6">
    <location>
        <begin position="321"/>
        <end position="345"/>
    </location>
</feature>
<gene>
    <name evidence="8" type="ORF">AMON00008_LOCUS54063</name>
</gene>
<keyword evidence="3 7" id="KW-0812">Transmembrane</keyword>
<dbReference type="GO" id="GO:0046964">
    <property type="term" value="F:3'-phosphoadenosine 5'-phosphosulfate transmembrane transporter activity"/>
    <property type="evidence" value="ECO:0007669"/>
    <property type="project" value="TreeGrafter"/>
</dbReference>
<evidence type="ECO:0000256" key="6">
    <source>
        <dbReference type="SAM" id="MobiDB-lite"/>
    </source>
</evidence>
<reference evidence="8" key="1">
    <citation type="submission" date="2021-01" db="EMBL/GenBank/DDBJ databases">
        <authorList>
            <person name="Corre E."/>
            <person name="Pelletier E."/>
            <person name="Niang G."/>
            <person name="Scheremetjew M."/>
            <person name="Finn R."/>
            <person name="Kale V."/>
            <person name="Holt S."/>
            <person name="Cochrane G."/>
            <person name="Meng A."/>
            <person name="Brown T."/>
            <person name="Cohen L."/>
        </authorList>
    </citation>
    <scope>NUCLEOTIDE SEQUENCE</scope>
    <source>
        <strain evidence="8">CCMP3105</strain>
    </source>
</reference>
<keyword evidence="5 7" id="KW-0472">Membrane</keyword>
<proteinExistence type="predicted"/>
<dbReference type="AlphaFoldDB" id="A0A7S4SPT2"/>
<evidence type="ECO:0008006" key="9">
    <source>
        <dbReference type="Google" id="ProtNLM"/>
    </source>
</evidence>
<evidence type="ECO:0000256" key="1">
    <source>
        <dbReference type="ARBA" id="ARBA00004141"/>
    </source>
</evidence>
<feature type="transmembrane region" description="Helical" evidence="7">
    <location>
        <begin position="7"/>
        <end position="27"/>
    </location>
</feature>
<evidence type="ECO:0000256" key="2">
    <source>
        <dbReference type="ARBA" id="ARBA00022448"/>
    </source>
</evidence>
<dbReference type="Pfam" id="PF08449">
    <property type="entry name" value="UAA"/>
    <property type="match status" value="1"/>
</dbReference>
<dbReference type="InterPro" id="IPR013657">
    <property type="entry name" value="SCL35B1-4/HUT1"/>
</dbReference>
<dbReference type="PANTHER" id="PTHR10778:SF13">
    <property type="entry name" value="ADENOSINE 3'-PHOSPHO 5'-PHOSPHOSULFATE TRANSPORTER 1"/>
    <property type="match status" value="1"/>
</dbReference>
<feature type="compositionally biased region" description="Basic and acidic residues" evidence="6">
    <location>
        <begin position="336"/>
        <end position="345"/>
    </location>
</feature>
<evidence type="ECO:0000313" key="8">
    <source>
        <dbReference type="EMBL" id="CAE4652456.1"/>
    </source>
</evidence>
<dbReference type="EMBL" id="HBNR01076090">
    <property type="protein sequence ID" value="CAE4652456.1"/>
    <property type="molecule type" value="Transcribed_RNA"/>
</dbReference>
<dbReference type="GO" id="GO:0005789">
    <property type="term" value="C:endoplasmic reticulum membrane"/>
    <property type="evidence" value="ECO:0007669"/>
    <property type="project" value="TreeGrafter"/>
</dbReference>
<accession>A0A7S4SPT2</accession>
<sequence>MSPAAQVCWCCFYAAGLIGMLALYGVLQERIMTMPYGGVVFGYSVFLVFCNRLAAVIFAAVMLRLSGEPVLPQAPLWKYLIISLSNVYASTCQYEALKHVSFVVQMLGKSFKMMPVMLWGMAVSGKSYSLRDWLMAVAVTVGMAEFLVTGPTASSASSGDAQSTWLGYPLLISSLLLDGATSVLEERVFREHGPSKFNQILYVNGLSALVAFFTLLVTGDAVPALAFCASHPSLFKDVGWLSITSAGSQFFIFSLVKEYGALAFAATTNVRQVASILVSNVKFHHFISSWQVVGLTVVFGALLGNAAKRFQEAVLTTAGEKQPLMPAKAAQDPESLGEREPPEAS</sequence>
<dbReference type="GO" id="GO:0000139">
    <property type="term" value="C:Golgi membrane"/>
    <property type="evidence" value="ECO:0007669"/>
    <property type="project" value="TreeGrafter"/>
</dbReference>
<evidence type="ECO:0000256" key="5">
    <source>
        <dbReference type="ARBA" id="ARBA00023136"/>
    </source>
</evidence>